<dbReference type="AlphaFoldDB" id="A0A8H4ATL8"/>
<evidence type="ECO:0000313" key="2">
    <source>
        <dbReference type="Proteomes" id="UP000439903"/>
    </source>
</evidence>
<comment type="caution">
    <text evidence="1">The sequence shown here is derived from an EMBL/GenBank/DDBJ whole genome shotgun (WGS) entry which is preliminary data.</text>
</comment>
<dbReference type="EMBL" id="WTPW01000245">
    <property type="protein sequence ID" value="KAF0530841.1"/>
    <property type="molecule type" value="Genomic_DNA"/>
</dbReference>
<dbReference type="OrthoDB" id="2421011at2759"/>
<keyword evidence="2" id="KW-1185">Reference proteome</keyword>
<evidence type="ECO:0000313" key="1">
    <source>
        <dbReference type="EMBL" id="KAF0530841.1"/>
    </source>
</evidence>
<sequence>MRRINVLQAIRYLIDGGTDDQFNEINVGDRLRNTDIVSEDIQIINIRVWKQLTRSEIQSLQLTNHIDDNSTLKNGLFAAYAEYMQQRKYIKIHTIKLYQYIWYTLLNNNREFYAQIKLHIDDVVIIKEEEESYAIIRAIFMHKYNDRLIYAFIWIDWLKNIERTDALLGCPIYERQGESDTRWYHIYPISILNDIPKVHFVHACCSSCSEDSHDNNNIQYFKNNFFYKIV</sequence>
<gene>
    <name evidence="1" type="ORF">F8M41_012006</name>
</gene>
<protein>
    <submittedName>
        <fullName evidence="1">Uncharacterized protein</fullName>
    </submittedName>
</protein>
<dbReference type="Proteomes" id="UP000439903">
    <property type="component" value="Unassembled WGS sequence"/>
</dbReference>
<organism evidence="1 2">
    <name type="scientific">Gigaspora margarita</name>
    <dbReference type="NCBI Taxonomy" id="4874"/>
    <lineage>
        <taxon>Eukaryota</taxon>
        <taxon>Fungi</taxon>
        <taxon>Fungi incertae sedis</taxon>
        <taxon>Mucoromycota</taxon>
        <taxon>Glomeromycotina</taxon>
        <taxon>Glomeromycetes</taxon>
        <taxon>Diversisporales</taxon>
        <taxon>Gigasporaceae</taxon>
        <taxon>Gigaspora</taxon>
    </lineage>
</organism>
<accession>A0A8H4ATL8</accession>
<name>A0A8H4ATL8_GIGMA</name>
<reference evidence="1 2" key="1">
    <citation type="journal article" date="2019" name="Environ. Microbiol.">
        <title>At the nexus of three kingdoms: the genome of the mycorrhizal fungus Gigaspora margarita provides insights into plant, endobacterial and fungal interactions.</title>
        <authorList>
            <person name="Venice F."/>
            <person name="Ghignone S."/>
            <person name="Salvioli di Fossalunga A."/>
            <person name="Amselem J."/>
            <person name="Novero M."/>
            <person name="Xianan X."/>
            <person name="Sedzielewska Toro K."/>
            <person name="Morin E."/>
            <person name="Lipzen A."/>
            <person name="Grigoriev I.V."/>
            <person name="Henrissat B."/>
            <person name="Martin F.M."/>
            <person name="Bonfante P."/>
        </authorList>
    </citation>
    <scope>NUCLEOTIDE SEQUENCE [LARGE SCALE GENOMIC DNA]</scope>
    <source>
        <strain evidence="1 2">BEG34</strain>
    </source>
</reference>
<proteinExistence type="predicted"/>